<keyword evidence="6" id="KW-1185">Reference proteome</keyword>
<sequence>MQGSHDAVVSALHELAEIAANGKLSPGVRAAAERAAVVLRDRDAIVSATAARHHALVEAIPDAVVLHDVQTHILDVNAAACRLLGRTRETLLARDLGDFAPALTPEHLCRVVEEGRSGHASTIEAAIHMDDGHEIPVEVRSNLFRDNNESFIVSLLYDITARHATAGRLHEVEQRDLALLHSLDQGVTIRDGNGHIVYANPAAYRMFQVTENQLPQIERDGFPGWRFQDAHGETLASEQFPGMKALRSGAATELELICCWLPHVKSPLWMTATAVPLFHPGEDAPYQVVTTFSDVTELKRTRDLLEQTQALGNIGGYELTLENGQLVWTEEMYRLFDLSPEFPITLERALALFTPDSRELAQRTINELAAGATTRREYEIVTAIGRKRWVSAISQPIRHGDAIHSLSGMFQDITERKLLELELRHKAVTDPVTGLPNRESILDELERGIAAMSDGTGPTLLYVDLDRFKVINGVLGADVGDCLLTSAAERLRECLPNGARCGRFAGDEFLVVLPGSLREDEPHWLADAINQAFQRPFEHAGEEFVITASIGIARCPRDGETAQQLLQHAEAAMDEAKERGRNAWRAFSPAIARRIENHLVIQSQLRMALANNELRLVYQPQVELLGGRVVAAEALLRWDHPLRGELRPLAFVQHAESSGDIVAIGAWAIDQACRQLREWRDSGVHIERVAVNVSYRQLLSDSFLDSVIGALRRYDLPGASLELEMIERTLIDDTPDTMRMFKDLRDVGVVITIDDFGEGYSALNYLRRLPIDGFKISYDFMRRVPASAADAAICEAMIRVGHALGLGMVAEGVESEEQRRFLLCHGMTLGQGHLFSPALRADEFREFARARSTR</sequence>
<organism evidence="5 6">
    <name type="scientific">Dokdonella soli</name>
    <dbReference type="NCBI Taxonomy" id="529810"/>
    <lineage>
        <taxon>Bacteria</taxon>
        <taxon>Pseudomonadati</taxon>
        <taxon>Pseudomonadota</taxon>
        <taxon>Gammaproteobacteria</taxon>
        <taxon>Lysobacterales</taxon>
        <taxon>Rhodanobacteraceae</taxon>
        <taxon>Dokdonella</taxon>
    </lineage>
</organism>
<dbReference type="SMART" id="SM00267">
    <property type="entry name" value="GGDEF"/>
    <property type="match status" value="1"/>
</dbReference>
<dbReference type="InterPro" id="IPR001633">
    <property type="entry name" value="EAL_dom"/>
</dbReference>
<feature type="domain" description="PAS" evidence="1">
    <location>
        <begin position="49"/>
        <end position="130"/>
    </location>
</feature>
<name>A0ABN1IIU7_9GAMM</name>
<dbReference type="Pfam" id="PF00563">
    <property type="entry name" value="EAL"/>
    <property type="match status" value="1"/>
</dbReference>
<dbReference type="Gene3D" id="3.20.20.450">
    <property type="entry name" value="EAL domain"/>
    <property type="match status" value="1"/>
</dbReference>
<feature type="domain" description="EAL" evidence="3">
    <location>
        <begin position="598"/>
        <end position="852"/>
    </location>
</feature>
<dbReference type="InterPro" id="IPR000700">
    <property type="entry name" value="PAS-assoc_C"/>
</dbReference>
<accession>A0ABN1IIU7</accession>
<dbReference type="Gene3D" id="3.30.450.20">
    <property type="entry name" value="PAS domain"/>
    <property type="match status" value="3"/>
</dbReference>
<dbReference type="InterPro" id="IPR000160">
    <property type="entry name" value="GGDEF_dom"/>
</dbReference>
<dbReference type="SUPFAM" id="SSF55785">
    <property type="entry name" value="PYP-like sensor domain (PAS domain)"/>
    <property type="match status" value="3"/>
</dbReference>
<evidence type="ECO:0000259" key="1">
    <source>
        <dbReference type="PROSITE" id="PS50112"/>
    </source>
</evidence>
<dbReference type="PANTHER" id="PTHR44757:SF2">
    <property type="entry name" value="BIOFILM ARCHITECTURE MAINTENANCE PROTEIN MBAA"/>
    <property type="match status" value="1"/>
</dbReference>
<dbReference type="PANTHER" id="PTHR44757">
    <property type="entry name" value="DIGUANYLATE CYCLASE DGCP"/>
    <property type="match status" value="1"/>
</dbReference>
<dbReference type="InterPro" id="IPR035965">
    <property type="entry name" value="PAS-like_dom_sf"/>
</dbReference>
<evidence type="ECO:0000259" key="4">
    <source>
        <dbReference type="PROSITE" id="PS50887"/>
    </source>
</evidence>
<dbReference type="Gene3D" id="3.30.70.270">
    <property type="match status" value="1"/>
</dbReference>
<dbReference type="InterPro" id="IPR000014">
    <property type="entry name" value="PAS"/>
</dbReference>
<dbReference type="InterPro" id="IPR013655">
    <property type="entry name" value="PAS_fold_3"/>
</dbReference>
<dbReference type="Proteomes" id="UP001501523">
    <property type="component" value="Unassembled WGS sequence"/>
</dbReference>
<evidence type="ECO:0000259" key="3">
    <source>
        <dbReference type="PROSITE" id="PS50883"/>
    </source>
</evidence>
<dbReference type="PROSITE" id="PS50883">
    <property type="entry name" value="EAL"/>
    <property type="match status" value="1"/>
</dbReference>
<dbReference type="SUPFAM" id="SSF141868">
    <property type="entry name" value="EAL domain-like"/>
    <property type="match status" value="1"/>
</dbReference>
<dbReference type="SMART" id="SM00091">
    <property type="entry name" value="PAS"/>
    <property type="match status" value="3"/>
</dbReference>
<dbReference type="PROSITE" id="PS50113">
    <property type="entry name" value="PAC"/>
    <property type="match status" value="1"/>
</dbReference>
<feature type="domain" description="GGDEF" evidence="4">
    <location>
        <begin position="456"/>
        <end position="589"/>
    </location>
</feature>
<dbReference type="SMART" id="SM00086">
    <property type="entry name" value="PAC"/>
    <property type="match status" value="3"/>
</dbReference>
<dbReference type="CDD" id="cd01949">
    <property type="entry name" value="GGDEF"/>
    <property type="match status" value="1"/>
</dbReference>
<dbReference type="Pfam" id="PF00990">
    <property type="entry name" value="GGDEF"/>
    <property type="match status" value="1"/>
</dbReference>
<dbReference type="InterPro" id="IPR035919">
    <property type="entry name" value="EAL_sf"/>
</dbReference>
<protein>
    <recommendedName>
        <fullName evidence="7">EAL domain-containing protein</fullName>
    </recommendedName>
</protein>
<dbReference type="PROSITE" id="PS50887">
    <property type="entry name" value="GGDEF"/>
    <property type="match status" value="1"/>
</dbReference>
<dbReference type="CDD" id="cd00130">
    <property type="entry name" value="PAS"/>
    <property type="match status" value="2"/>
</dbReference>
<proteinExistence type="predicted"/>
<comment type="caution">
    <text evidence="5">The sequence shown here is derived from an EMBL/GenBank/DDBJ whole genome shotgun (WGS) entry which is preliminary data.</text>
</comment>
<dbReference type="EMBL" id="BAAAEU010000008">
    <property type="protein sequence ID" value="GAA0714887.1"/>
    <property type="molecule type" value="Genomic_DNA"/>
</dbReference>
<feature type="domain" description="PAC" evidence="2">
    <location>
        <begin position="374"/>
        <end position="425"/>
    </location>
</feature>
<evidence type="ECO:0000313" key="6">
    <source>
        <dbReference type="Proteomes" id="UP001501523"/>
    </source>
</evidence>
<dbReference type="PROSITE" id="PS50112">
    <property type="entry name" value="PAS"/>
    <property type="match status" value="1"/>
</dbReference>
<dbReference type="InterPro" id="IPR043128">
    <property type="entry name" value="Rev_trsase/Diguanyl_cyclase"/>
</dbReference>
<reference evidence="5 6" key="1">
    <citation type="journal article" date="2019" name="Int. J. Syst. Evol. Microbiol.">
        <title>The Global Catalogue of Microorganisms (GCM) 10K type strain sequencing project: providing services to taxonomists for standard genome sequencing and annotation.</title>
        <authorList>
            <consortium name="The Broad Institute Genomics Platform"/>
            <consortium name="The Broad Institute Genome Sequencing Center for Infectious Disease"/>
            <person name="Wu L."/>
            <person name="Ma J."/>
        </authorList>
    </citation>
    <scope>NUCLEOTIDE SEQUENCE [LARGE SCALE GENOMIC DNA]</scope>
    <source>
        <strain evidence="5 6">JCM 15421</strain>
    </source>
</reference>
<dbReference type="NCBIfam" id="TIGR00229">
    <property type="entry name" value="sensory_box"/>
    <property type="match status" value="2"/>
</dbReference>
<dbReference type="InterPro" id="IPR029787">
    <property type="entry name" value="Nucleotide_cyclase"/>
</dbReference>
<dbReference type="NCBIfam" id="TIGR00254">
    <property type="entry name" value="GGDEF"/>
    <property type="match status" value="1"/>
</dbReference>
<evidence type="ECO:0000259" key="2">
    <source>
        <dbReference type="PROSITE" id="PS50113"/>
    </source>
</evidence>
<dbReference type="InterPro" id="IPR052155">
    <property type="entry name" value="Biofilm_reg_signaling"/>
</dbReference>
<dbReference type="Pfam" id="PF08447">
    <property type="entry name" value="PAS_3"/>
    <property type="match status" value="1"/>
</dbReference>
<evidence type="ECO:0000313" key="5">
    <source>
        <dbReference type="EMBL" id="GAA0714887.1"/>
    </source>
</evidence>
<dbReference type="InterPro" id="IPR001610">
    <property type="entry name" value="PAC"/>
</dbReference>
<evidence type="ECO:0008006" key="7">
    <source>
        <dbReference type="Google" id="ProtNLM"/>
    </source>
</evidence>
<dbReference type="SMART" id="SM00052">
    <property type="entry name" value="EAL"/>
    <property type="match status" value="1"/>
</dbReference>
<dbReference type="CDD" id="cd01948">
    <property type="entry name" value="EAL"/>
    <property type="match status" value="1"/>
</dbReference>
<dbReference type="Pfam" id="PF13426">
    <property type="entry name" value="PAS_9"/>
    <property type="match status" value="1"/>
</dbReference>
<dbReference type="RefSeq" id="WP_343790331.1">
    <property type="nucleotide sequence ID" value="NZ_BAAAEU010000008.1"/>
</dbReference>
<gene>
    <name evidence="5" type="ORF">GCM10009105_19830</name>
</gene>
<dbReference type="Pfam" id="PF13188">
    <property type="entry name" value="PAS_8"/>
    <property type="match status" value="1"/>
</dbReference>
<dbReference type="SUPFAM" id="SSF55073">
    <property type="entry name" value="Nucleotide cyclase"/>
    <property type="match status" value="1"/>
</dbReference>